<reference evidence="5 6" key="1">
    <citation type="submission" date="2021-01" db="EMBL/GenBank/DDBJ databases">
        <title>WGS of actinomycetes isolated from Thailand.</title>
        <authorList>
            <person name="Thawai C."/>
        </authorList>
    </citation>
    <scope>NUCLEOTIDE SEQUENCE [LARGE SCALE GENOMIC DNA]</scope>
    <source>
        <strain evidence="5 6">LPG 2</strain>
    </source>
</reference>
<evidence type="ECO:0000256" key="1">
    <source>
        <dbReference type="ARBA" id="ARBA00023015"/>
    </source>
</evidence>
<evidence type="ECO:0000256" key="2">
    <source>
        <dbReference type="ARBA" id="ARBA00023125"/>
    </source>
</evidence>
<accession>A0ABS1MF03</accession>
<organism evidence="5 6">
    <name type="scientific">Nocardia acididurans</name>
    <dbReference type="NCBI Taxonomy" id="2802282"/>
    <lineage>
        <taxon>Bacteria</taxon>
        <taxon>Bacillati</taxon>
        <taxon>Actinomycetota</taxon>
        <taxon>Actinomycetes</taxon>
        <taxon>Mycobacteriales</taxon>
        <taxon>Nocardiaceae</taxon>
        <taxon>Nocardia</taxon>
    </lineage>
</organism>
<dbReference type="SUPFAM" id="SSF46785">
    <property type="entry name" value="Winged helix' DNA-binding domain"/>
    <property type="match status" value="1"/>
</dbReference>
<evidence type="ECO:0000313" key="5">
    <source>
        <dbReference type="EMBL" id="MBL1079154.1"/>
    </source>
</evidence>
<evidence type="ECO:0000313" key="6">
    <source>
        <dbReference type="Proteomes" id="UP000602198"/>
    </source>
</evidence>
<dbReference type="EMBL" id="JAERRJ010000014">
    <property type="protein sequence ID" value="MBL1079154.1"/>
    <property type="molecule type" value="Genomic_DNA"/>
</dbReference>
<dbReference type="PANTHER" id="PTHR33164:SF43">
    <property type="entry name" value="HTH-TYPE TRANSCRIPTIONAL REPRESSOR YETL"/>
    <property type="match status" value="1"/>
</dbReference>
<protein>
    <submittedName>
        <fullName evidence="5">MarR family transcriptional regulator</fullName>
    </submittedName>
</protein>
<keyword evidence="2" id="KW-0238">DNA-binding</keyword>
<gene>
    <name evidence="5" type="ORF">JK358_32595</name>
</gene>
<comment type="caution">
    <text evidence="5">The sequence shown here is derived from an EMBL/GenBank/DDBJ whole genome shotgun (WGS) entry which is preliminary data.</text>
</comment>
<evidence type="ECO:0000259" key="4">
    <source>
        <dbReference type="PROSITE" id="PS50995"/>
    </source>
</evidence>
<dbReference type="PROSITE" id="PS50995">
    <property type="entry name" value="HTH_MARR_2"/>
    <property type="match status" value="1"/>
</dbReference>
<dbReference type="InterPro" id="IPR036390">
    <property type="entry name" value="WH_DNA-bd_sf"/>
</dbReference>
<dbReference type="PANTHER" id="PTHR33164">
    <property type="entry name" value="TRANSCRIPTIONAL REGULATOR, MARR FAMILY"/>
    <property type="match status" value="1"/>
</dbReference>
<dbReference type="PROSITE" id="PS01117">
    <property type="entry name" value="HTH_MARR_1"/>
    <property type="match status" value="1"/>
</dbReference>
<keyword evidence="1" id="KW-0805">Transcription regulation</keyword>
<dbReference type="Pfam" id="PF12802">
    <property type="entry name" value="MarR_2"/>
    <property type="match status" value="1"/>
</dbReference>
<evidence type="ECO:0000256" key="3">
    <source>
        <dbReference type="ARBA" id="ARBA00023163"/>
    </source>
</evidence>
<dbReference type="Proteomes" id="UP000602198">
    <property type="component" value="Unassembled WGS sequence"/>
</dbReference>
<keyword evidence="3" id="KW-0804">Transcription</keyword>
<dbReference type="InterPro" id="IPR039422">
    <property type="entry name" value="MarR/SlyA-like"/>
</dbReference>
<sequence length="143" mass="15581">MGVHHGVEEDIAVVGERGKRARGGVAESGHAEITPAQGRLAGQIGPEGTRLTELADRAQITKQTASFLIDQLERAGAVERVPDPSDGRARLIRLSARGQEMADYANKIAAQVEQEWAEHLGARRMGHLREALNRLREITDPYA</sequence>
<keyword evidence="6" id="KW-1185">Reference proteome</keyword>
<dbReference type="SMART" id="SM00347">
    <property type="entry name" value="HTH_MARR"/>
    <property type="match status" value="1"/>
</dbReference>
<dbReference type="Gene3D" id="1.10.10.10">
    <property type="entry name" value="Winged helix-like DNA-binding domain superfamily/Winged helix DNA-binding domain"/>
    <property type="match status" value="1"/>
</dbReference>
<dbReference type="InterPro" id="IPR000835">
    <property type="entry name" value="HTH_MarR-typ"/>
</dbReference>
<feature type="domain" description="HTH marR-type" evidence="4">
    <location>
        <begin position="1"/>
        <end position="137"/>
    </location>
</feature>
<dbReference type="InterPro" id="IPR023187">
    <property type="entry name" value="Tscrpt_reg_MarR-type_CS"/>
</dbReference>
<proteinExistence type="predicted"/>
<dbReference type="InterPro" id="IPR036388">
    <property type="entry name" value="WH-like_DNA-bd_sf"/>
</dbReference>
<name>A0ABS1MF03_9NOCA</name>